<evidence type="ECO:0000313" key="11">
    <source>
        <dbReference type="EMBL" id="KAA1257690.1"/>
    </source>
</evidence>
<dbReference type="FunFam" id="3.60.70.12:FF:000001">
    <property type="entry name" value="Arginine biosynthesis bifunctional protein ArgJ, chloroplastic"/>
    <property type="match status" value="1"/>
</dbReference>
<proteinExistence type="inferred from homology"/>
<evidence type="ECO:0000256" key="8">
    <source>
        <dbReference type="ARBA" id="ARBA00022813"/>
    </source>
</evidence>
<keyword evidence="4 10" id="KW-0963">Cytoplasm</keyword>
<comment type="caution">
    <text evidence="11">The sequence shown here is derived from an EMBL/GenBank/DDBJ whole genome shotgun (WGS) entry which is preliminary data.</text>
</comment>
<feature type="binding site" evidence="10">
    <location>
        <position position="271"/>
    </location>
    <ligand>
        <name>substrate</name>
    </ligand>
</feature>
<comment type="catalytic activity">
    <reaction evidence="10">
        <text>L-glutamate + acetyl-CoA = N-acetyl-L-glutamate + CoA + H(+)</text>
        <dbReference type="Rhea" id="RHEA:24292"/>
        <dbReference type="ChEBI" id="CHEBI:15378"/>
        <dbReference type="ChEBI" id="CHEBI:29985"/>
        <dbReference type="ChEBI" id="CHEBI:44337"/>
        <dbReference type="ChEBI" id="CHEBI:57287"/>
        <dbReference type="ChEBI" id="CHEBI:57288"/>
        <dbReference type="EC" id="2.3.1.1"/>
    </reaction>
</comment>
<keyword evidence="6 10" id="KW-0028">Amino-acid biosynthesis</keyword>
<comment type="similarity">
    <text evidence="2 10">Belongs to the ArgJ family.</text>
</comment>
<protein>
    <recommendedName>
        <fullName evidence="10">Arginine biosynthesis bifunctional protein ArgJ</fullName>
    </recommendedName>
    <domain>
        <recommendedName>
            <fullName evidence="10">Glutamate N-acetyltransferase</fullName>
            <ecNumber evidence="10">2.3.1.35</ecNumber>
        </recommendedName>
        <alternativeName>
            <fullName evidence="10">Ornithine acetyltransferase</fullName>
            <shortName evidence="10">OATase</shortName>
        </alternativeName>
        <alternativeName>
            <fullName evidence="10">Ornithine transacetylase</fullName>
        </alternativeName>
    </domain>
    <domain>
        <recommendedName>
            <fullName evidence="10">Amino-acid acetyltransferase</fullName>
            <ecNumber evidence="10">2.3.1.1</ecNumber>
        </recommendedName>
        <alternativeName>
            <fullName evidence="10">N-acetylglutamate synthase</fullName>
            <shortName evidence="10">AGSase</shortName>
        </alternativeName>
    </domain>
    <component>
        <recommendedName>
            <fullName evidence="10">Arginine biosynthesis bifunctional protein ArgJ alpha chain</fullName>
        </recommendedName>
    </component>
    <component>
        <recommendedName>
            <fullName evidence="10">Arginine biosynthesis bifunctional protein ArgJ beta chain</fullName>
        </recommendedName>
    </component>
</protein>
<keyword evidence="12" id="KW-1185">Reference proteome</keyword>
<feature type="chain" id="PRO_5023519961" description="Arginine biosynthesis bifunctional protein ArgJ beta chain" evidence="10">
    <location>
        <begin position="189"/>
        <end position="399"/>
    </location>
</feature>
<feature type="site" description="Involved in the stabilization of negative charge on the oxyanion by the formation of the oxyanion hole" evidence="10">
    <location>
        <position position="113"/>
    </location>
</feature>
<feature type="binding site" evidence="10">
    <location>
        <position position="399"/>
    </location>
    <ligand>
        <name>substrate</name>
    </ligand>
</feature>
<evidence type="ECO:0000256" key="6">
    <source>
        <dbReference type="ARBA" id="ARBA00022605"/>
    </source>
</evidence>
<dbReference type="SUPFAM" id="SSF56266">
    <property type="entry name" value="DmpA/ArgJ-like"/>
    <property type="match status" value="1"/>
</dbReference>
<evidence type="ECO:0000256" key="4">
    <source>
        <dbReference type="ARBA" id="ARBA00022490"/>
    </source>
</evidence>
<comment type="subcellular location">
    <subcellularLocation>
        <location evidence="1 10">Cytoplasm</location>
    </subcellularLocation>
</comment>
<dbReference type="FunFam" id="3.10.20.340:FF:000003">
    <property type="entry name" value="Arginine biosynthesis bifunctional protein ArgJ"/>
    <property type="match status" value="1"/>
</dbReference>
<organism evidence="11 12">
    <name type="scientific">Rubripirellula obstinata</name>
    <dbReference type="NCBI Taxonomy" id="406547"/>
    <lineage>
        <taxon>Bacteria</taxon>
        <taxon>Pseudomonadati</taxon>
        <taxon>Planctomycetota</taxon>
        <taxon>Planctomycetia</taxon>
        <taxon>Pirellulales</taxon>
        <taxon>Pirellulaceae</taxon>
        <taxon>Rubripirellula</taxon>
    </lineage>
</organism>
<dbReference type="RefSeq" id="WP_068260762.1">
    <property type="nucleotide sequence ID" value="NZ_LWSK01000019.1"/>
</dbReference>
<dbReference type="Proteomes" id="UP000322699">
    <property type="component" value="Unassembled WGS sequence"/>
</dbReference>
<accession>A0A5B1CDM4</accession>
<evidence type="ECO:0000256" key="7">
    <source>
        <dbReference type="ARBA" id="ARBA00022679"/>
    </source>
</evidence>
<evidence type="ECO:0000313" key="12">
    <source>
        <dbReference type="Proteomes" id="UP000322699"/>
    </source>
</evidence>
<dbReference type="Pfam" id="PF01960">
    <property type="entry name" value="ArgJ"/>
    <property type="match status" value="1"/>
</dbReference>
<dbReference type="UniPathway" id="UPA00068">
    <property type="reaction ID" value="UER00106"/>
</dbReference>
<dbReference type="Gene3D" id="3.10.20.340">
    <property type="entry name" value="ArgJ beta chain, C-terminal domain"/>
    <property type="match status" value="1"/>
</dbReference>
<feature type="binding site" evidence="10">
    <location>
        <position position="189"/>
    </location>
    <ligand>
        <name>substrate</name>
    </ligand>
</feature>
<feature type="chain" id="PRO_5023519962" description="Arginine biosynthesis bifunctional protein ArgJ alpha chain" evidence="10">
    <location>
        <begin position="1"/>
        <end position="188"/>
    </location>
</feature>
<feature type="site" description="Involved in the stabilization of negative charge on the oxyanion by the formation of the oxyanion hole" evidence="10">
    <location>
        <position position="114"/>
    </location>
</feature>
<dbReference type="GO" id="GO:0006592">
    <property type="term" value="P:ornithine biosynthetic process"/>
    <property type="evidence" value="ECO:0007669"/>
    <property type="project" value="TreeGrafter"/>
</dbReference>
<comment type="function">
    <text evidence="10">Catalyzes two activities which are involved in the cyclic version of arginine biosynthesis: the synthesis of N-acetylglutamate from glutamate and acetyl-CoA as the acetyl donor, and of ornithine by transacetylation between N(2)-acetylornithine and glutamate.</text>
</comment>
<dbReference type="NCBIfam" id="TIGR00120">
    <property type="entry name" value="ArgJ"/>
    <property type="match status" value="1"/>
</dbReference>
<dbReference type="GO" id="GO:0004042">
    <property type="term" value="F:L-glutamate N-acetyltransferase activity"/>
    <property type="evidence" value="ECO:0007669"/>
    <property type="project" value="UniProtKB-UniRule"/>
</dbReference>
<dbReference type="Gene3D" id="3.60.70.12">
    <property type="entry name" value="L-amino peptidase D-ALA esterase/amidase"/>
    <property type="match status" value="1"/>
</dbReference>
<dbReference type="EMBL" id="VRLW01000001">
    <property type="protein sequence ID" value="KAA1257690.1"/>
    <property type="molecule type" value="Genomic_DNA"/>
</dbReference>
<keyword evidence="7 10" id="KW-0808">Transferase</keyword>
<comment type="catalytic activity">
    <reaction evidence="10">
        <text>N(2)-acetyl-L-ornithine + L-glutamate = N-acetyl-L-glutamate + L-ornithine</text>
        <dbReference type="Rhea" id="RHEA:15349"/>
        <dbReference type="ChEBI" id="CHEBI:29985"/>
        <dbReference type="ChEBI" id="CHEBI:44337"/>
        <dbReference type="ChEBI" id="CHEBI:46911"/>
        <dbReference type="ChEBI" id="CHEBI:57805"/>
        <dbReference type="EC" id="2.3.1.35"/>
    </reaction>
</comment>
<feature type="site" description="Cleavage; by autolysis" evidence="10">
    <location>
        <begin position="188"/>
        <end position="189"/>
    </location>
</feature>
<comment type="pathway">
    <text evidence="10">Amino-acid biosynthesis; L-arginine biosynthesis; L-ornithine and N-acetyl-L-glutamate from L-glutamate and N(2)-acetyl-L-ornithine (cyclic): step 1/1.</text>
</comment>
<dbReference type="CDD" id="cd02152">
    <property type="entry name" value="OAT"/>
    <property type="match status" value="1"/>
</dbReference>
<dbReference type="GO" id="GO:0006526">
    <property type="term" value="P:L-arginine biosynthetic process"/>
    <property type="evidence" value="ECO:0007669"/>
    <property type="project" value="UniProtKB-UniRule"/>
</dbReference>
<dbReference type="NCBIfam" id="NF003802">
    <property type="entry name" value="PRK05388.1"/>
    <property type="match status" value="1"/>
</dbReference>
<keyword evidence="8 10" id="KW-0068">Autocatalytic cleavage</keyword>
<feature type="binding site" evidence="10">
    <location>
        <position position="178"/>
    </location>
    <ligand>
        <name>substrate</name>
    </ligand>
</feature>
<keyword evidence="5 10" id="KW-0055">Arginine biosynthesis</keyword>
<evidence type="ECO:0000256" key="3">
    <source>
        <dbReference type="ARBA" id="ARBA00011475"/>
    </source>
</evidence>
<dbReference type="HAMAP" id="MF_01106">
    <property type="entry name" value="ArgJ"/>
    <property type="match status" value="1"/>
</dbReference>
<feature type="active site" description="Nucleophile" evidence="10">
    <location>
        <position position="189"/>
    </location>
</feature>
<sequence length="399" mass="41519">MQKPSLPVFIPSGFRFAATACGIKKSGKLDLSLIVADRPVRGAGVYTTNQIVAAPVLISQSRTPSSEIRAIVTNSGNANACTGDQGTQDALAMTAQVANKIGCDPDGVLVMSTGIIGHALPMEKVTAGIDAATEALSDSESSFLSAADGILTTDVDRKVVSTQIKIDGQTYTIAAMAKGAGMIAPNMATMLGVVLTDAPLSANVAADVLKTAANLSFNRVSVDGHTSTNDTLLLLSSGEGEFLDGDELDQFQYRVNEVCIDLAKKLVADGEGATHVMAINVTGAANEADAELIAKTVAASPLVKTAITGGDPNWGRIVSATGYAGPKIDPTKTSLKICSVTIYRDGSPEPFDAKSLSESMKSNPEVEIELRVGTGPGQAKYWSSDLTCDYVRFNSEYTT</sequence>
<dbReference type="EC" id="2.3.1.35" evidence="10"/>
<evidence type="ECO:0000256" key="10">
    <source>
        <dbReference type="HAMAP-Rule" id="MF_01106"/>
    </source>
</evidence>
<evidence type="ECO:0000256" key="1">
    <source>
        <dbReference type="ARBA" id="ARBA00004496"/>
    </source>
</evidence>
<dbReference type="OrthoDB" id="9804242at2"/>
<dbReference type="GO" id="GO:0005737">
    <property type="term" value="C:cytoplasm"/>
    <property type="evidence" value="ECO:0007669"/>
    <property type="project" value="UniProtKB-SubCell"/>
</dbReference>
<gene>
    <name evidence="10 11" type="primary">argJ</name>
    <name evidence="11" type="ORF">LF1_01780</name>
</gene>
<dbReference type="PANTHER" id="PTHR23100:SF0">
    <property type="entry name" value="ARGININE BIOSYNTHESIS BIFUNCTIONAL PROTEIN ARGJ, MITOCHONDRIAL"/>
    <property type="match status" value="1"/>
</dbReference>
<feature type="binding site" evidence="10">
    <location>
        <position position="152"/>
    </location>
    <ligand>
        <name>substrate</name>
    </ligand>
</feature>
<comment type="subunit">
    <text evidence="3 10">Heterotetramer of two alpha and two beta chains.</text>
</comment>
<dbReference type="PANTHER" id="PTHR23100">
    <property type="entry name" value="ARGININE BIOSYNTHESIS BIFUNCTIONAL PROTEIN ARGJ"/>
    <property type="match status" value="1"/>
</dbReference>
<dbReference type="InterPro" id="IPR002813">
    <property type="entry name" value="Arg_biosynth_ArgJ"/>
</dbReference>
<dbReference type="InterPro" id="IPR016117">
    <property type="entry name" value="ArgJ-like_dom_sf"/>
</dbReference>
<evidence type="ECO:0000256" key="9">
    <source>
        <dbReference type="ARBA" id="ARBA00023315"/>
    </source>
</evidence>
<dbReference type="InterPro" id="IPR042195">
    <property type="entry name" value="ArgJ_beta_C"/>
</dbReference>
<name>A0A5B1CDM4_9BACT</name>
<dbReference type="GO" id="GO:0004358">
    <property type="term" value="F:L-glutamate N-acetyltransferase activity, acting on acetyl-L-ornithine as donor"/>
    <property type="evidence" value="ECO:0007669"/>
    <property type="project" value="UniProtKB-UniRule"/>
</dbReference>
<evidence type="ECO:0000256" key="5">
    <source>
        <dbReference type="ARBA" id="ARBA00022571"/>
    </source>
</evidence>
<comment type="pathway">
    <text evidence="10">Amino-acid biosynthesis; L-arginine biosynthesis; N(2)-acetyl-L-ornithine from L-glutamate: step 1/4.</text>
</comment>
<feature type="binding site" evidence="10">
    <location>
        <position position="394"/>
    </location>
    <ligand>
        <name>substrate</name>
    </ligand>
</feature>
<dbReference type="AlphaFoldDB" id="A0A5B1CDM4"/>
<dbReference type="EC" id="2.3.1.1" evidence="10"/>
<evidence type="ECO:0000256" key="2">
    <source>
        <dbReference type="ARBA" id="ARBA00006774"/>
    </source>
</evidence>
<keyword evidence="9 10" id="KW-0012">Acyltransferase</keyword>
<reference evidence="11 12" key="1">
    <citation type="submission" date="2019-08" db="EMBL/GenBank/DDBJ databases">
        <title>Deep-cultivation of Planctomycetes and their phenomic and genomic characterization uncovers novel biology.</title>
        <authorList>
            <person name="Wiegand S."/>
            <person name="Jogler M."/>
            <person name="Boedeker C."/>
            <person name="Pinto D."/>
            <person name="Vollmers J."/>
            <person name="Rivas-Marin E."/>
            <person name="Kohn T."/>
            <person name="Peeters S.H."/>
            <person name="Heuer A."/>
            <person name="Rast P."/>
            <person name="Oberbeckmann S."/>
            <person name="Bunk B."/>
            <person name="Jeske O."/>
            <person name="Meyerdierks A."/>
            <person name="Storesund J.E."/>
            <person name="Kallscheuer N."/>
            <person name="Luecker S."/>
            <person name="Lage O.M."/>
            <person name="Pohl T."/>
            <person name="Merkel B.J."/>
            <person name="Hornburger P."/>
            <person name="Mueller R.-W."/>
            <person name="Bruemmer F."/>
            <person name="Labrenz M."/>
            <person name="Spormann A.M."/>
            <person name="Op Den Camp H."/>
            <person name="Overmann J."/>
            <person name="Amann R."/>
            <person name="Jetten M.S.M."/>
            <person name="Mascher T."/>
            <person name="Medema M.H."/>
            <person name="Devos D.P."/>
            <person name="Kaster A.-K."/>
            <person name="Ovreas L."/>
            <person name="Rohde M."/>
            <person name="Galperin M.Y."/>
            <person name="Jogler C."/>
        </authorList>
    </citation>
    <scope>NUCLEOTIDE SEQUENCE [LARGE SCALE GENOMIC DNA]</scope>
    <source>
        <strain evidence="11 12">LF1</strain>
    </source>
</reference>
<keyword evidence="10" id="KW-0511">Multifunctional enzyme</keyword>